<organism evidence="1 2">
    <name type="scientific">Aquibacillus salsiterrae</name>
    <dbReference type="NCBI Taxonomy" id="2950439"/>
    <lineage>
        <taxon>Bacteria</taxon>
        <taxon>Bacillati</taxon>
        <taxon>Bacillota</taxon>
        <taxon>Bacilli</taxon>
        <taxon>Bacillales</taxon>
        <taxon>Bacillaceae</taxon>
        <taxon>Aquibacillus</taxon>
    </lineage>
</organism>
<dbReference type="EMBL" id="JAMQKC010000012">
    <property type="protein sequence ID" value="MDC3417691.1"/>
    <property type="molecule type" value="Genomic_DNA"/>
</dbReference>
<gene>
    <name evidence="1" type="ORF">NC799_12360</name>
</gene>
<sequence>MSAIVILFVLSIVFYLMYLRYFPIKGVPCIDLGKTELLQPHVKVDIRDYNVSAKQKVNGSIEMPIAYIKRYHHEIPSKEIHLIAADKMEKNLGIRYLQNKGYRVVGYSLTNCKCKG</sequence>
<dbReference type="Proteomes" id="UP001145069">
    <property type="component" value="Unassembled WGS sequence"/>
</dbReference>
<name>A0A9X3WIJ6_9BACI</name>
<evidence type="ECO:0000313" key="2">
    <source>
        <dbReference type="Proteomes" id="UP001145069"/>
    </source>
</evidence>
<protein>
    <submittedName>
        <fullName evidence="1">Sulfurtransferase</fullName>
    </submittedName>
</protein>
<reference evidence="1" key="1">
    <citation type="submission" date="2022-06" db="EMBL/GenBank/DDBJ databases">
        <title>Aquibacillus sp. a new bacterium isolated from soil saline samples.</title>
        <authorList>
            <person name="Galisteo C."/>
            <person name="De La Haba R."/>
            <person name="Sanchez-Porro C."/>
            <person name="Ventosa A."/>
        </authorList>
    </citation>
    <scope>NUCLEOTIDE SEQUENCE</scope>
    <source>
        <strain evidence="1">3ASR75-54</strain>
    </source>
</reference>
<dbReference type="RefSeq" id="WP_272446759.1">
    <property type="nucleotide sequence ID" value="NZ_JAMQKC010000012.1"/>
</dbReference>
<comment type="caution">
    <text evidence="1">The sequence shown here is derived from an EMBL/GenBank/DDBJ whole genome shotgun (WGS) entry which is preliminary data.</text>
</comment>
<evidence type="ECO:0000313" key="1">
    <source>
        <dbReference type="EMBL" id="MDC3417691.1"/>
    </source>
</evidence>
<proteinExistence type="predicted"/>
<dbReference type="AlphaFoldDB" id="A0A9X3WIJ6"/>
<keyword evidence="2" id="KW-1185">Reference proteome</keyword>
<accession>A0A9X3WIJ6</accession>